<evidence type="ECO:0000313" key="1">
    <source>
        <dbReference type="EMBL" id="PNX60115.1"/>
    </source>
</evidence>
<dbReference type="Proteomes" id="UP000236291">
    <property type="component" value="Unassembled WGS sequence"/>
</dbReference>
<dbReference type="EMBL" id="ASHM01135098">
    <property type="protein sequence ID" value="PNX60115.1"/>
    <property type="molecule type" value="Genomic_DNA"/>
</dbReference>
<protein>
    <submittedName>
        <fullName evidence="1">Uncharacterized protein</fullName>
    </submittedName>
</protein>
<gene>
    <name evidence="1" type="ORF">L195_g060025</name>
</gene>
<comment type="caution">
    <text evidence="1">The sequence shown here is derived from an EMBL/GenBank/DDBJ whole genome shotgun (WGS) entry which is preliminary data.</text>
</comment>
<reference evidence="1 2" key="1">
    <citation type="journal article" date="2014" name="Am. J. Bot.">
        <title>Genome assembly and annotation for red clover (Trifolium pratense; Fabaceae).</title>
        <authorList>
            <person name="Istvanek J."/>
            <person name="Jaros M."/>
            <person name="Krenek A."/>
            <person name="Repkova J."/>
        </authorList>
    </citation>
    <scope>NUCLEOTIDE SEQUENCE [LARGE SCALE GENOMIC DNA]</scope>
    <source>
        <strain evidence="2">cv. Tatra</strain>
        <tissue evidence="1">Young leaves</tissue>
    </source>
</reference>
<organism evidence="1 2">
    <name type="scientific">Trifolium pratense</name>
    <name type="common">Red clover</name>
    <dbReference type="NCBI Taxonomy" id="57577"/>
    <lineage>
        <taxon>Eukaryota</taxon>
        <taxon>Viridiplantae</taxon>
        <taxon>Streptophyta</taxon>
        <taxon>Embryophyta</taxon>
        <taxon>Tracheophyta</taxon>
        <taxon>Spermatophyta</taxon>
        <taxon>Magnoliopsida</taxon>
        <taxon>eudicotyledons</taxon>
        <taxon>Gunneridae</taxon>
        <taxon>Pentapetalae</taxon>
        <taxon>rosids</taxon>
        <taxon>fabids</taxon>
        <taxon>Fabales</taxon>
        <taxon>Fabaceae</taxon>
        <taxon>Papilionoideae</taxon>
        <taxon>50 kb inversion clade</taxon>
        <taxon>NPAAA clade</taxon>
        <taxon>Hologalegina</taxon>
        <taxon>IRL clade</taxon>
        <taxon>Trifolieae</taxon>
        <taxon>Trifolium</taxon>
    </lineage>
</organism>
<feature type="non-terminal residue" evidence="1">
    <location>
        <position position="19"/>
    </location>
</feature>
<dbReference type="AlphaFoldDB" id="A0A2K3K1D5"/>
<name>A0A2K3K1D5_TRIPR</name>
<proteinExistence type="predicted"/>
<accession>A0A2K3K1D5</accession>
<reference evidence="1 2" key="2">
    <citation type="journal article" date="2017" name="Front. Plant Sci.">
        <title>Gene Classification and Mining of Molecular Markers Useful in Red Clover (Trifolium pratense) Breeding.</title>
        <authorList>
            <person name="Istvanek J."/>
            <person name="Dluhosova J."/>
            <person name="Dluhos P."/>
            <person name="Patkova L."/>
            <person name="Nedelnik J."/>
            <person name="Repkova J."/>
        </authorList>
    </citation>
    <scope>NUCLEOTIDE SEQUENCE [LARGE SCALE GENOMIC DNA]</scope>
    <source>
        <strain evidence="2">cv. Tatra</strain>
        <tissue evidence="1">Young leaves</tissue>
    </source>
</reference>
<evidence type="ECO:0000313" key="2">
    <source>
        <dbReference type="Proteomes" id="UP000236291"/>
    </source>
</evidence>
<sequence length="19" mass="1890">MSAAQAEAAAAAERKQKAS</sequence>